<organism evidence="1 2">
    <name type="scientific">Brytella acorum</name>
    <dbReference type="NCBI Taxonomy" id="2959299"/>
    <lineage>
        <taxon>Bacteria</taxon>
        <taxon>Pseudomonadati</taxon>
        <taxon>Pseudomonadota</taxon>
        <taxon>Alphaproteobacteria</taxon>
        <taxon>Acetobacterales</taxon>
        <taxon>Acetobacteraceae</taxon>
        <taxon>Brytella</taxon>
    </lineage>
</organism>
<dbReference type="EMBL" id="CATKSH010000002">
    <property type="protein sequence ID" value="CAI9119773.1"/>
    <property type="molecule type" value="Genomic_DNA"/>
</dbReference>
<dbReference type="RefSeq" id="WP_289841540.1">
    <property type="nucleotide sequence ID" value="NZ_CATKSH010000002.1"/>
</dbReference>
<dbReference type="SFLD" id="SFLDG01129">
    <property type="entry name" value="C1.5:_HAD__Beta-PGM__Phosphata"/>
    <property type="match status" value="1"/>
</dbReference>
<dbReference type="Pfam" id="PF13419">
    <property type="entry name" value="HAD_2"/>
    <property type="match status" value="1"/>
</dbReference>
<dbReference type="SUPFAM" id="SSF56784">
    <property type="entry name" value="HAD-like"/>
    <property type="match status" value="1"/>
</dbReference>
<gene>
    <name evidence="1" type="ORF">LMG32879_000598</name>
</gene>
<dbReference type="Gene3D" id="3.40.50.1000">
    <property type="entry name" value="HAD superfamily/HAD-like"/>
    <property type="match status" value="1"/>
</dbReference>
<dbReference type="Proteomes" id="UP001176960">
    <property type="component" value="Unassembled WGS sequence"/>
</dbReference>
<dbReference type="PANTHER" id="PTHR43434">
    <property type="entry name" value="PHOSPHOGLYCOLATE PHOSPHATASE"/>
    <property type="match status" value="1"/>
</dbReference>
<proteinExistence type="predicted"/>
<evidence type="ECO:0000313" key="2">
    <source>
        <dbReference type="Proteomes" id="UP001176960"/>
    </source>
</evidence>
<reference evidence="1" key="1">
    <citation type="submission" date="2023-03" db="EMBL/GenBank/DDBJ databases">
        <authorList>
            <person name="Cleenwerck I."/>
        </authorList>
    </citation>
    <scope>NUCLEOTIDE SEQUENCE</scope>
    <source>
        <strain evidence="1">LMG 32879</strain>
    </source>
</reference>
<dbReference type="InterPro" id="IPR023198">
    <property type="entry name" value="PGP-like_dom2"/>
</dbReference>
<dbReference type="GO" id="GO:0005829">
    <property type="term" value="C:cytosol"/>
    <property type="evidence" value="ECO:0007669"/>
    <property type="project" value="TreeGrafter"/>
</dbReference>
<sequence length="235" mass="25640">MTVFDEFTSDCAVLLDLDGTIVDSRHGIVSTLHHVIETLGHIPDRSRDLTWVVGPPLAELMAEVLSAYGETRVEEGVALYRERYQAVGRHQTPPYPGMVDLLHRLAASPLRLYTATSKPAFLARDILIEHGLDGLFDQVCGACDDESGGEKPEMIARIMKDHHIQPGNAIMVGDRRFDIVGAHANRLRGIGVLWGYGGEGELTEAGADHLCVSPADLELAIANQLRAAMKHHHAA</sequence>
<dbReference type="InterPro" id="IPR036412">
    <property type="entry name" value="HAD-like_sf"/>
</dbReference>
<dbReference type="Gene3D" id="1.10.150.240">
    <property type="entry name" value="Putative phosphatase, domain 2"/>
    <property type="match status" value="1"/>
</dbReference>
<dbReference type="PANTHER" id="PTHR43434:SF20">
    <property type="entry name" value="5'-NUCLEOTIDASE"/>
    <property type="match status" value="1"/>
</dbReference>
<dbReference type="SFLD" id="SFLDS00003">
    <property type="entry name" value="Haloacid_Dehalogenase"/>
    <property type="match status" value="1"/>
</dbReference>
<dbReference type="GO" id="GO:0016787">
    <property type="term" value="F:hydrolase activity"/>
    <property type="evidence" value="ECO:0007669"/>
    <property type="project" value="UniProtKB-KW"/>
</dbReference>
<comment type="caution">
    <text evidence="1">The sequence shown here is derived from an EMBL/GenBank/DDBJ whole genome shotgun (WGS) entry which is preliminary data.</text>
</comment>
<dbReference type="InterPro" id="IPR050155">
    <property type="entry name" value="HAD-like_hydrolase_sf"/>
</dbReference>
<dbReference type="GO" id="GO:0004713">
    <property type="term" value="F:protein tyrosine kinase activity"/>
    <property type="evidence" value="ECO:0007669"/>
    <property type="project" value="TreeGrafter"/>
</dbReference>
<name>A0AA35UEU7_9PROT</name>
<keyword evidence="1" id="KW-0378">Hydrolase</keyword>
<accession>A0AA35UEU7</accession>
<dbReference type="AlphaFoldDB" id="A0AA35UEU7"/>
<protein>
    <submittedName>
        <fullName evidence="1">HAD hydrolase-like protein</fullName>
    </submittedName>
</protein>
<keyword evidence="2" id="KW-1185">Reference proteome</keyword>
<dbReference type="InterPro" id="IPR023214">
    <property type="entry name" value="HAD_sf"/>
</dbReference>
<dbReference type="InterPro" id="IPR041492">
    <property type="entry name" value="HAD_2"/>
</dbReference>
<evidence type="ECO:0000313" key="1">
    <source>
        <dbReference type="EMBL" id="CAI9119773.1"/>
    </source>
</evidence>